<dbReference type="Pfam" id="PF04397">
    <property type="entry name" value="LytTR"/>
    <property type="match status" value="1"/>
</dbReference>
<dbReference type="EMBL" id="JAVDQD010000001">
    <property type="protein sequence ID" value="MDR6237914.1"/>
    <property type="molecule type" value="Genomic_DNA"/>
</dbReference>
<dbReference type="InterPro" id="IPR046947">
    <property type="entry name" value="LytR-like"/>
</dbReference>
<dbReference type="Pfam" id="PF00072">
    <property type="entry name" value="Response_reg"/>
    <property type="match status" value="1"/>
</dbReference>
<evidence type="ECO:0000256" key="1">
    <source>
        <dbReference type="PROSITE-ProRule" id="PRU00169"/>
    </source>
</evidence>
<dbReference type="InterPro" id="IPR001789">
    <property type="entry name" value="Sig_transdc_resp-reg_receiver"/>
</dbReference>
<keyword evidence="5" id="KW-1185">Reference proteome</keyword>
<dbReference type="Gene3D" id="2.40.50.1020">
    <property type="entry name" value="LytTr DNA-binding domain"/>
    <property type="match status" value="1"/>
</dbReference>
<dbReference type="GO" id="GO:0000156">
    <property type="term" value="F:phosphorelay response regulator activity"/>
    <property type="evidence" value="ECO:0007669"/>
    <property type="project" value="InterPro"/>
</dbReference>
<feature type="modified residue" description="4-aspartylphosphate" evidence="1">
    <location>
        <position position="57"/>
    </location>
</feature>
<dbReference type="Proteomes" id="UP001185092">
    <property type="component" value="Unassembled WGS sequence"/>
</dbReference>
<dbReference type="SMART" id="SM00850">
    <property type="entry name" value="LytTR"/>
    <property type="match status" value="1"/>
</dbReference>
<comment type="caution">
    <text evidence="4">The sequence shown here is derived from an EMBL/GenBank/DDBJ whole genome shotgun (WGS) entry which is preliminary data.</text>
</comment>
<dbReference type="RefSeq" id="WP_309937383.1">
    <property type="nucleotide sequence ID" value="NZ_AP025305.1"/>
</dbReference>
<sequence length="248" mass="28678">MKILIIEDEALASKRLKRLIRKVVPKAEIMDTFESVEETVEFLSTKGISQPELIFMDIELSDAQSFEIFDQIELHTPIIFTTAYPDHALKAFKANTVDYLLKPVSEEALEIAVEKYKKHHIALNSPAISSNNKGREYKERFMVKYGEKLKSIPVDESVCFFTQDKVAFMRTDTGRNYVLDHNMAELEVLLDPNKYFRVSRQYIVSLAAINEVYTYSSSRLRVLVKSFEDEEVIVSRDRVGKFKEWMGA</sequence>
<evidence type="ECO:0000259" key="2">
    <source>
        <dbReference type="PROSITE" id="PS50110"/>
    </source>
</evidence>
<dbReference type="InterPro" id="IPR011006">
    <property type="entry name" value="CheY-like_superfamily"/>
</dbReference>
<dbReference type="AlphaFoldDB" id="A0AAE3XKZ3"/>
<dbReference type="PROSITE" id="PS50110">
    <property type="entry name" value="RESPONSE_REGULATORY"/>
    <property type="match status" value="1"/>
</dbReference>
<feature type="domain" description="HTH LytTR-type" evidence="3">
    <location>
        <begin position="141"/>
        <end position="248"/>
    </location>
</feature>
<accession>A0AAE3XKZ3</accession>
<evidence type="ECO:0000313" key="5">
    <source>
        <dbReference type="Proteomes" id="UP001185092"/>
    </source>
</evidence>
<dbReference type="PANTHER" id="PTHR37299:SF1">
    <property type="entry name" value="STAGE 0 SPORULATION PROTEIN A HOMOLOG"/>
    <property type="match status" value="1"/>
</dbReference>
<proteinExistence type="predicted"/>
<dbReference type="Gene3D" id="3.40.50.2300">
    <property type="match status" value="1"/>
</dbReference>
<dbReference type="PROSITE" id="PS50930">
    <property type="entry name" value="HTH_LYTTR"/>
    <property type="match status" value="1"/>
</dbReference>
<dbReference type="GO" id="GO:0003677">
    <property type="term" value="F:DNA binding"/>
    <property type="evidence" value="ECO:0007669"/>
    <property type="project" value="UniProtKB-KW"/>
</dbReference>
<evidence type="ECO:0000313" key="4">
    <source>
        <dbReference type="EMBL" id="MDR6237914.1"/>
    </source>
</evidence>
<dbReference type="SUPFAM" id="SSF52172">
    <property type="entry name" value="CheY-like"/>
    <property type="match status" value="1"/>
</dbReference>
<gene>
    <name evidence="4" type="ORF">HNQ88_000890</name>
</gene>
<keyword evidence="1" id="KW-0597">Phosphoprotein</keyword>
<protein>
    <submittedName>
        <fullName evidence="4">DNA-binding LytR/AlgR family response regulator</fullName>
    </submittedName>
</protein>
<keyword evidence="4" id="KW-0238">DNA-binding</keyword>
<dbReference type="SMART" id="SM00448">
    <property type="entry name" value="REC"/>
    <property type="match status" value="1"/>
</dbReference>
<organism evidence="4 5">
    <name type="scientific">Aureibacter tunicatorum</name>
    <dbReference type="NCBI Taxonomy" id="866807"/>
    <lineage>
        <taxon>Bacteria</taxon>
        <taxon>Pseudomonadati</taxon>
        <taxon>Bacteroidota</taxon>
        <taxon>Cytophagia</taxon>
        <taxon>Cytophagales</taxon>
        <taxon>Persicobacteraceae</taxon>
        <taxon>Aureibacter</taxon>
    </lineage>
</organism>
<name>A0AAE3XKZ3_9BACT</name>
<evidence type="ECO:0000259" key="3">
    <source>
        <dbReference type="PROSITE" id="PS50930"/>
    </source>
</evidence>
<feature type="domain" description="Response regulatory" evidence="2">
    <location>
        <begin position="2"/>
        <end position="117"/>
    </location>
</feature>
<reference evidence="4" key="1">
    <citation type="submission" date="2023-07" db="EMBL/GenBank/DDBJ databases">
        <title>Genomic Encyclopedia of Type Strains, Phase IV (KMG-IV): sequencing the most valuable type-strain genomes for metagenomic binning, comparative biology and taxonomic classification.</title>
        <authorList>
            <person name="Goeker M."/>
        </authorList>
    </citation>
    <scope>NUCLEOTIDE SEQUENCE</scope>
    <source>
        <strain evidence="4">DSM 26174</strain>
    </source>
</reference>
<dbReference type="PANTHER" id="PTHR37299">
    <property type="entry name" value="TRANSCRIPTIONAL REGULATOR-RELATED"/>
    <property type="match status" value="1"/>
</dbReference>
<dbReference type="InterPro" id="IPR007492">
    <property type="entry name" value="LytTR_DNA-bd_dom"/>
</dbReference>